<feature type="region of interest" description="Disordered" evidence="1">
    <location>
        <begin position="1"/>
        <end position="29"/>
    </location>
</feature>
<reference evidence="2" key="1">
    <citation type="journal article" date="2022" name="Int. J. Mol. Sci.">
        <title>Draft Genome of Tanacetum Coccineum: Genomic Comparison of Closely Related Tanacetum-Family Plants.</title>
        <authorList>
            <person name="Yamashiro T."/>
            <person name="Shiraishi A."/>
            <person name="Nakayama K."/>
            <person name="Satake H."/>
        </authorList>
    </citation>
    <scope>NUCLEOTIDE SEQUENCE</scope>
</reference>
<keyword evidence="3" id="KW-1185">Reference proteome</keyword>
<accession>A0ABQ5EHH4</accession>
<evidence type="ECO:0000313" key="3">
    <source>
        <dbReference type="Proteomes" id="UP001151760"/>
    </source>
</evidence>
<proteinExistence type="predicted"/>
<dbReference type="Proteomes" id="UP001151760">
    <property type="component" value="Unassembled WGS sequence"/>
</dbReference>
<evidence type="ECO:0000313" key="2">
    <source>
        <dbReference type="EMBL" id="GJT50379.1"/>
    </source>
</evidence>
<evidence type="ECO:0000256" key="1">
    <source>
        <dbReference type="SAM" id="MobiDB-lite"/>
    </source>
</evidence>
<dbReference type="EMBL" id="BQNB010016315">
    <property type="protein sequence ID" value="GJT50379.1"/>
    <property type="molecule type" value="Genomic_DNA"/>
</dbReference>
<name>A0ABQ5EHH4_9ASTR</name>
<organism evidence="2 3">
    <name type="scientific">Tanacetum coccineum</name>
    <dbReference type="NCBI Taxonomy" id="301880"/>
    <lineage>
        <taxon>Eukaryota</taxon>
        <taxon>Viridiplantae</taxon>
        <taxon>Streptophyta</taxon>
        <taxon>Embryophyta</taxon>
        <taxon>Tracheophyta</taxon>
        <taxon>Spermatophyta</taxon>
        <taxon>Magnoliopsida</taxon>
        <taxon>eudicotyledons</taxon>
        <taxon>Gunneridae</taxon>
        <taxon>Pentapetalae</taxon>
        <taxon>asterids</taxon>
        <taxon>campanulids</taxon>
        <taxon>Asterales</taxon>
        <taxon>Asteraceae</taxon>
        <taxon>Asteroideae</taxon>
        <taxon>Anthemideae</taxon>
        <taxon>Anthemidinae</taxon>
        <taxon>Tanacetum</taxon>
    </lineage>
</organism>
<protein>
    <submittedName>
        <fullName evidence="2">Uncharacterized protein</fullName>
    </submittedName>
</protein>
<reference evidence="2" key="2">
    <citation type="submission" date="2022-01" db="EMBL/GenBank/DDBJ databases">
        <authorList>
            <person name="Yamashiro T."/>
            <person name="Shiraishi A."/>
            <person name="Satake H."/>
            <person name="Nakayama K."/>
        </authorList>
    </citation>
    <scope>NUCLEOTIDE SEQUENCE</scope>
</reference>
<gene>
    <name evidence="2" type="ORF">Tco_0976536</name>
</gene>
<comment type="caution">
    <text evidence="2">The sequence shown here is derived from an EMBL/GenBank/DDBJ whole genome shotgun (WGS) entry which is preliminary data.</text>
</comment>
<sequence length="421" mass="46451">MPCGPPRECGGAEGRASEDKTRALGGSRSHMSEVRGLILVIEPDVNPSLQPIGTVELSHSEHSTAASIRSSVSSSRTNARSVVGRPRGPYVVYGESSVLVFSVFSRCDAFLLLLADKMDQQMVFVIFQHWQNLVKLPSDHSVRWSTDWLSREPLELDPQYRSAGCDMNSLTDCNSKPPAQTVSTEKIDIQSLPNLMSPMNFSTKFELDVHDQRSYGGLLLYCSFALLNRQRTYDSEGTLLGHSFAGSEVGFYSVDIGTHTLGTGLFDPVSTFGVVELYLEPKLYIQEQAFWCLRVEGSTNCCTSPWAFSLVFQREGTKLFSVCNSSLDIVGYLDDIFLACIEESYFFKIPQLEHFGLRCQEDTDDTDSFLSSISVSASGVLNVALVDDKLAMKTTAALGPSSTLMSHTHPHVCLKQFVVVK</sequence>